<proteinExistence type="predicted"/>
<protein>
    <submittedName>
        <fullName evidence="1">Uncharacterized protein</fullName>
    </submittedName>
</protein>
<name>A0A0B6Z6M4_9EUPU</name>
<organism evidence="1">
    <name type="scientific">Arion vulgaris</name>
    <dbReference type="NCBI Taxonomy" id="1028688"/>
    <lineage>
        <taxon>Eukaryota</taxon>
        <taxon>Metazoa</taxon>
        <taxon>Spiralia</taxon>
        <taxon>Lophotrochozoa</taxon>
        <taxon>Mollusca</taxon>
        <taxon>Gastropoda</taxon>
        <taxon>Heterobranchia</taxon>
        <taxon>Euthyneura</taxon>
        <taxon>Panpulmonata</taxon>
        <taxon>Eupulmonata</taxon>
        <taxon>Stylommatophora</taxon>
        <taxon>Helicina</taxon>
        <taxon>Arionoidea</taxon>
        <taxon>Arionidae</taxon>
        <taxon>Arion</taxon>
    </lineage>
</organism>
<dbReference type="AlphaFoldDB" id="A0A0B6Z6M4"/>
<accession>A0A0B6Z6M4</accession>
<sequence length="63" mass="7017">HEIPRIVVGATILVDGVSFLQTRMEPYGEIRSHEVNPSPLDHDSIPDRSISINSNYETSSLII</sequence>
<feature type="non-terminal residue" evidence="1">
    <location>
        <position position="1"/>
    </location>
</feature>
<gene>
    <name evidence="1" type="primary">ORF48679</name>
</gene>
<reference evidence="1" key="1">
    <citation type="submission" date="2014-12" db="EMBL/GenBank/DDBJ databases">
        <title>Insight into the proteome of Arion vulgaris.</title>
        <authorList>
            <person name="Aradska J."/>
            <person name="Bulat T."/>
            <person name="Smidak R."/>
            <person name="Sarate P."/>
            <person name="Gangsoo J."/>
            <person name="Sialana F."/>
            <person name="Bilban M."/>
            <person name="Lubec G."/>
        </authorList>
    </citation>
    <scope>NUCLEOTIDE SEQUENCE</scope>
    <source>
        <tissue evidence="1">Skin</tissue>
    </source>
</reference>
<evidence type="ECO:0000313" key="1">
    <source>
        <dbReference type="EMBL" id="CEK63556.1"/>
    </source>
</evidence>
<dbReference type="EMBL" id="HACG01016691">
    <property type="protein sequence ID" value="CEK63556.1"/>
    <property type="molecule type" value="Transcribed_RNA"/>
</dbReference>